<reference evidence="2 3" key="1">
    <citation type="journal article" date="2017" name="Int. J. Syst. Evol. Microbiol.">
        <title>Bacillus notoginsengisoli sp. nov., a novel bacterium isolated from the rhizosphere of Panax notoginseng.</title>
        <authorList>
            <person name="Zhang M.Y."/>
            <person name="Cheng J."/>
            <person name="Cai Y."/>
            <person name="Zhang T.Y."/>
            <person name="Wu Y.Y."/>
            <person name="Manikprabhu D."/>
            <person name="Li W.J."/>
            <person name="Zhang Y.X."/>
        </authorList>
    </citation>
    <scope>NUCLEOTIDE SEQUENCE [LARGE SCALE GENOMIC DNA]</scope>
    <source>
        <strain evidence="2 3">JCM 30743</strain>
    </source>
</reference>
<evidence type="ECO:0000313" key="2">
    <source>
        <dbReference type="EMBL" id="RHW36084.1"/>
    </source>
</evidence>
<protein>
    <submittedName>
        <fullName evidence="2">Uncharacterized protein</fullName>
    </submittedName>
</protein>
<organism evidence="2 3">
    <name type="scientific">Neobacillus notoginsengisoli</name>
    <dbReference type="NCBI Taxonomy" id="1578198"/>
    <lineage>
        <taxon>Bacteria</taxon>
        <taxon>Bacillati</taxon>
        <taxon>Bacillota</taxon>
        <taxon>Bacilli</taxon>
        <taxon>Bacillales</taxon>
        <taxon>Bacillaceae</taxon>
        <taxon>Neobacillus</taxon>
    </lineage>
</organism>
<name>A0A417YQ08_9BACI</name>
<dbReference type="AlphaFoldDB" id="A0A417YQ08"/>
<keyword evidence="1" id="KW-0472">Membrane</keyword>
<sequence length="70" mass="7974">MQVRNPASLISFNLPAAKLKGLNEMPRVGFFLLPVISFFTIITNILVEFYNTIGQLSCNLSKKFEKKRKP</sequence>
<comment type="caution">
    <text evidence="2">The sequence shown here is derived from an EMBL/GenBank/DDBJ whole genome shotgun (WGS) entry which is preliminary data.</text>
</comment>
<evidence type="ECO:0000313" key="3">
    <source>
        <dbReference type="Proteomes" id="UP000284416"/>
    </source>
</evidence>
<proteinExistence type="predicted"/>
<accession>A0A417YQ08</accession>
<gene>
    <name evidence="2" type="ORF">D1B31_18575</name>
</gene>
<dbReference type="EMBL" id="QWEG01000012">
    <property type="protein sequence ID" value="RHW36084.1"/>
    <property type="molecule type" value="Genomic_DNA"/>
</dbReference>
<dbReference type="Proteomes" id="UP000284416">
    <property type="component" value="Unassembled WGS sequence"/>
</dbReference>
<keyword evidence="1" id="KW-0812">Transmembrane</keyword>
<feature type="transmembrane region" description="Helical" evidence="1">
    <location>
        <begin position="28"/>
        <end position="47"/>
    </location>
</feature>
<evidence type="ECO:0000256" key="1">
    <source>
        <dbReference type="SAM" id="Phobius"/>
    </source>
</evidence>
<keyword evidence="3" id="KW-1185">Reference proteome</keyword>
<keyword evidence="1" id="KW-1133">Transmembrane helix</keyword>